<dbReference type="InterPro" id="IPR009482">
    <property type="entry name" value="DUF1102"/>
</dbReference>
<dbReference type="AlphaFoldDB" id="A0A5D5ASK6"/>
<evidence type="ECO:0000256" key="1">
    <source>
        <dbReference type="SAM" id="Phobius"/>
    </source>
</evidence>
<evidence type="ECO:0000313" key="3">
    <source>
        <dbReference type="Proteomes" id="UP000324104"/>
    </source>
</evidence>
<proteinExistence type="predicted"/>
<feature type="transmembrane region" description="Helical" evidence="1">
    <location>
        <begin position="27"/>
        <end position="47"/>
    </location>
</feature>
<keyword evidence="3" id="KW-1185">Reference proteome</keyword>
<name>A0A5D5ASK6_9EURY</name>
<keyword evidence="1" id="KW-0812">Transmembrane</keyword>
<dbReference type="Pfam" id="PF06510">
    <property type="entry name" value="DUF1102"/>
    <property type="match status" value="1"/>
</dbReference>
<reference evidence="2 3" key="1">
    <citation type="submission" date="2019-08" db="EMBL/GenBank/DDBJ databases">
        <title>Archaea genome.</title>
        <authorList>
            <person name="Kajale S."/>
            <person name="Shouche Y."/>
            <person name="Deshpande N."/>
            <person name="Sharma A."/>
        </authorList>
    </citation>
    <scope>NUCLEOTIDE SEQUENCE [LARGE SCALE GENOMIC DNA]</scope>
    <source>
        <strain evidence="2 3">ESP3B_9</strain>
    </source>
</reference>
<comment type="caution">
    <text evidence="2">The sequence shown here is derived from an EMBL/GenBank/DDBJ whole genome shotgun (WGS) entry which is preliminary data.</text>
</comment>
<dbReference type="Proteomes" id="UP000324104">
    <property type="component" value="Unassembled WGS sequence"/>
</dbReference>
<evidence type="ECO:0000313" key="2">
    <source>
        <dbReference type="EMBL" id="TYT62500.1"/>
    </source>
</evidence>
<accession>A0A5D5ASK6</accession>
<keyword evidence="1" id="KW-1133">Transmembrane helix</keyword>
<gene>
    <name evidence="2" type="ORF">FYC77_08390</name>
</gene>
<keyword evidence="1" id="KW-0472">Membrane</keyword>
<dbReference type="EMBL" id="VTAW01000008">
    <property type="protein sequence ID" value="TYT62500.1"/>
    <property type="molecule type" value="Genomic_DNA"/>
</dbReference>
<sequence>MFSSLQVYARSNLAGCASKPHMKRRTFIAGVGGSGIGASMLIGSGAFSRIESQRRVKIEVAKDPHAYLGLDGCPDSPNASYTNIDESGHLEVDMSSENPTDAGGEGINSDSRTWFDNVFQICNQGKQDICVWIDDENWPKVDDGELEGDYSEYDGDLRVDFYVGDNREQSILGSENAFFLGVGECICIGIHTNTKGLSDSEQLLSDLGDEIVIHADEDCPVDEPPVSGQTAWAILNDEPDPDENRLNSLTNISKWGWFMPYDISSGSDTDPVLAEFYAGAGRNNLNAGTDVGDVEISDDGDDLVVDIEMDPEFTLTESQLYVDTDTDRLRQIKAAPGAFDYKNTSDEYDPGAMQYTIPLDDVRENLSEGDELIIALHGVVE</sequence>
<organism evidence="2 3">
    <name type="scientific">Natrialba swarupiae</name>
    <dbReference type="NCBI Taxonomy" id="2448032"/>
    <lineage>
        <taxon>Archaea</taxon>
        <taxon>Methanobacteriati</taxon>
        <taxon>Methanobacteriota</taxon>
        <taxon>Stenosarchaea group</taxon>
        <taxon>Halobacteria</taxon>
        <taxon>Halobacteriales</taxon>
        <taxon>Natrialbaceae</taxon>
        <taxon>Natrialba</taxon>
    </lineage>
</organism>
<protein>
    <submittedName>
        <fullName evidence="2">DUF1102 domain-containing protein</fullName>
    </submittedName>
</protein>